<evidence type="ECO:0000256" key="2">
    <source>
        <dbReference type="ARBA" id="ARBA00004186"/>
    </source>
</evidence>
<comment type="subcellular location">
    <subcellularLocation>
        <location evidence="3">Chromosome</location>
        <location evidence="3">Centromere</location>
        <location evidence="3">Kinetochore</location>
    </subcellularLocation>
    <subcellularLocation>
        <location evidence="2">Cytoplasm</location>
        <location evidence="2">Cytoskeleton</location>
        <location evidence="2">Spindle</location>
    </subcellularLocation>
    <subcellularLocation>
        <location evidence="1">Nucleus</location>
    </subcellularLocation>
</comment>
<keyword evidence="11" id="KW-0206">Cytoskeleton</keyword>
<keyword evidence="13" id="KW-0137">Centromere</keyword>
<dbReference type="PANTHER" id="PTHR28113:SF1">
    <property type="entry name" value="DASH COMPLEX SUBUNIT DAM1"/>
    <property type="match status" value="1"/>
</dbReference>
<comment type="similarity">
    <text evidence="4">Belongs to the DASH complex DAM1 family.</text>
</comment>
<evidence type="ECO:0000313" key="16">
    <source>
        <dbReference type="EMBL" id="CAG8488415.1"/>
    </source>
</evidence>
<proteinExistence type="inferred from homology"/>
<organism evidence="16 17">
    <name type="scientific">Funneliformis caledonium</name>
    <dbReference type="NCBI Taxonomy" id="1117310"/>
    <lineage>
        <taxon>Eukaryota</taxon>
        <taxon>Fungi</taxon>
        <taxon>Fungi incertae sedis</taxon>
        <taxon>Mucoromycota</taxon>
        <taxon>Glomeromycotina</taxon>
        <taxon>Glomeromycetes</taxon>
        <taxon>Glomerales</taxon>
        <taxon>Glomeraceae</taxon>
        <taxon>Funneliformis</taxon>
    </lineage>
</organism>
<keyword evidence="10" id="KW-0995">Kinetochore</keyword>
<evidence type="ECO:0000256" key="13">
    <source>
        <dbReference type="ARBA" id="ARBA00023328"/>
    </source>
</evidence>
<dbReference type="GO" id="GO:0044732">
    <property type="term" value="C:mitotic spindle pole body"/>
    <property type="evidence" value="ECO:0007669"/>
    <property type="project" value="TreeGrafter"/>
</dbReference>
<evidence type="ECO:0000256" key="6">
    <source>
        <dbReference type="ARBA" id="ARBA00022454"/>
    </source>
</evidence>
<evidence type="ECO:0000256" key="3">
    <source>
        <dbReference type="ARBA" id="ARBA00004629"/>
    </source>
</evidence>
<dbReference type="PANTHER" id="PTHR28113">
    <property type="entry name" value="DASH COMPLEX SUBUNIT DAM1"/>
    <property type="match status" value="1"/>
</dbReference>
<comment type="caution">
    <text evidence="16">The sequence shown here is derived from an EMBL/GenBank/DDBJ whole genome shotgun (WGS) entry which is preliminary data.</text>
</comment>
<evidence type="ECO:0000256" key="10">
    <source>
        <dbReference type="ARBA" id="ARBA00022838"/>
    </source>
</evidence>
<accession>A0A9N8ZEM0</accession>
<evidence type="ECO:0000313" key="17">
    <source>
        <dbReference type="Proteomes" id="UP000789570"/>
    </source>
</evidence>
<dbReference type="GO" id="GO:1990537">
    <property type="term" value="C:mitotic spindle polar microtubule"/>
    <property type="evidence" value="ECO:0007669"/>
    <property type="project" value="TreeGrafter"/>
</dbReference>
<keyword evidence="7" id="KW-0963">Cytoplasm</keyword>
<evidence type="ECO:0000256" key="1">
    <source>
        <dbReference type="ARBA" id="ARBA00004123"/>
    </source>
</evidence>
<keyword evidence="17" id="KW-1185">Reference proteome</keyword>
<evidence type="ECO:0000256" key="12">
    <source>
        <dbReference type="ARBA" id="ARBA00023242"/>
    </source>
</evidence>
<evidence type="ECO:0000256" key="14">
    <source>
        <dbReference type="ARBA" id="ARBA00030453"/>
    </source>
</evidence>
<keyword evidence="8" id="KW-0493">Microtubule</keyword>
<name>A0A9N8ZEM0_9GLOM</name>
<dbReference type="EMBL" id="CAJVPQ010000513">
    <property type="protein sequence ID" value="CAG8488415.1"/>
    <property type="molecule type" value="Genomic_DNA"/>
</dbReference>
<feature type="region of interest" description="Disordered" evidence="15">
    <location>
        <begin position="120"/>
        <end position="151"/>
    </location>
</feature>
<dbReference type="GO" id="GO:0042729">
    <property type="term" value="C:DASH complex"/>
    <property type="evidence" value="ECO:0007669"/>
    <property type="project" value="InterPro"/>
</dbReference>
<dbReference type="Pfam" id="PF08653">
    <property type="entry name" value="DASH_Dam1"/>
    <property type="match status" value="1"/>
</dbReference>
<dbReference type="OrthoDB" id="5586015at2759"/>
<feature type="compositionally biased region" description="Polar residues" evidence="15">
    <location>
        <begin position="120"/>
        <end position="135"/>
    </location>
</feature>
<reference evidence="16" key="1">
    <citation type="submission" date="2021-06" db="EMBL/GenBank/DDBJ databases">
        <authorList>
            <person name="Kallberg Y."/>
            <person name="Tangrot J."/>
            <person name="Rosling A."/>
        </authorList>
    </citation>
    <scope>NUCLEOTIDE SEQUENCE</scope>
    <source>
        <strain evidence="16">UK204</strain>
    </source>
</reference>
<evidence type="ECO:0000256" key="7">
    <source>
        <dbReference type="ARBA" id="ARBA00022490"/>
    </source>
</evidence>
<keyword evidence="12" id="KW-0539">Nucleus</keyword>
<keyword evidence="6" id="KW-0158">Chromosome</keyword>
<evidence type="ECO:0000256" key="4">
    <source>
        <dbReference type="ARBA" id="ARBA00010073"/>
    </source>
</evidence>
<evidence type="ECO:0000256" key="5">
    <source>
        <dbReference type="ARBA" id="ARBA00020497"/>
    </source>
</evidence>
<sequence>MNFSLSVRAEQQNRRLSRGYTLKNNNISTGLLGVSSSNDSFILDCFETPLIELEKSFNSLLENFENIKKVQESLNEFNKAFSGFLYGIKMNAHCVEFSEAPTKEAITSFINRRVSLQTKNTTPRMKTPTHQLQSNKKVEEQKNLETSTKSQKSQVEILETKNFKTPTKVLQKPRRRKINKQMEIKAVIKRIVDTLPQKYREKQQANRGNVEAILKLVCSKPNDGLYMEEIIKRTNLTRFRCWEYLNILVNGNHVIKISKKGQMFKLDPIKYANFIHLMSL</sequence>
<keyword evidence="9" id="KW-0159">Chromosome partition</keyword>
<dbReference type="AlphaFoldDB" id="A0A9N8ZEM0"/>
<evidence type="ECO:0000256" key="15">
    <source>
        <dbReference type="SAM" id="MobiDB-lite"/>
    </source>
</evidence>
<gene>
    <name evidence="16" type="ORF">FCALED_LOCUS3079</name>
</gene>
<dbReference type="GO" id="GO:1990758">
    <property type="term" value="P:mitotic sister chromatid biorientation"/>
    <property type="evidence" value="ECO:0007669"/>
    <property type="project" value="TreeGrafter"/>
</dbReference>
<protein>
    <recommendedName>
        <fullName evidence="5">DASH complex subunit DAM1</fullName>
    </recommendedName>
    <alternativeName>
        <fullName evidence="14">Outer kinetochore protein DAM1</fullName>
    </alternativeName>
</protein>
<dbReference type="Proteomes" id="UP000789570">
    <property type="component" value="Unassembled WGS sequence"/>
</dbReference>
<evidence type="ECO:0000256" key="8">
    <source>
        <dbReference type="ARBA" id="ARBA00022701"/>
    </source>
</evidence>
<dbReference type="InterPro" id="IPR013962">
    <property type="entry name" value="DASH_Dam1"/>
</dbReference>
<evidence type="ECO:0000256" key="9">
    <source>
        <dbReference type="ARBA" id="ARBA00022829"/>
    </source>
</evidence>
<evidence type="ECO:0000256" key="11">
    <source>
        <dbReference type="ARBA" id="ARBA00023212"/>
    </source>
</evidence>